<dbReference type="InterPro" id="IPR052194">
    <property type="entry name" value="MESH1"/>
</dbReference>
<comment type="caution">
    <text evidence="1">The sequence shown here is derived from an EMBL/GenBank/DDBJ whole genome shotgun (WGS) entry which is preliminary data.</text>
</comment>
<dbReference type="GO" id="GO:0008893">
    <property type="term" value="F:guanosine-3',5'-bis(diphosphate) 3'-diphosphatase activity"/>
    <property type="evidence" value="ECO:0007669"/>
    <property type="project" value="TreeGrafter"/>
</dbReference>
<feature type="non-terminal residue" evidence="1">
    <location>
        <position position="112"/>
    </location>
</feature>
<organism evidence="1 2">
    <name type="scientific">Mesorhabditis spiculigera</name>
    <dbReference type="NCBI Taxonomy" id="96644"/>
    <lineage>
        <taxon>Eukaryota</taxon>
        <taxon>Metazoa</taxon>
        <taxon>Ecdysozoa</taxon>
        <taxon>Nematoda</taxon>
        <taxon>Chromadorea</taxon>
        <taxon>Rhabditida</taxon>
        <taxon>Rhabditina</taxon>
        <taxon>Rhabditomorpha</taxon>
        <taxon>Rhabditoidea</taxon>
        <taxon>Rhabditidae</taxon>
        <taxon>Mesorhabditinae</taxon>
        <taxon>Mesorhabditis</taxon>
    </lineage>
</organism>
<dbReference type="Proteomes" id="UP001177023">
    <property type="component" value="Unassembled WGS sequence"/>
</dbReference>
<dbReference type="Pfam" id="PF13328">
    <property type="entry name" value="HD_4"/>
    <property type="match status" value="1"/>
</dbReference>
<sequence length="112" mass="12725">VAQILTSEAKIYDSVTLAAAMLHDTVEDTKTTHEEILAEFGQEVHDIVKEAKLVKLADKLYNLRDIERAPPFGWDKRQAREYFKWAKEVVSGLKGTNEALENALDDLINRNL</sequence>
<evidence type="ECO:0000313" key="2">
    <source>
        <dbReference type="Proteomes" id="UP001177023"/>
    </source>
</evidence>
<dbReference type="EMBL" id="CATQJA010001018">
    <property type="protein sequence ID" value="CAJ0565255.1"/>
    <property type="molecule type" value="Genomic_DNA"/>
</dbReference>
<dbReference type="PANTHER" id="PTHR46246:SF1">
    <property type="entry name" value="GUANOSINE-3',5'-BIS(DIPHOSPHATE) 3'-PYROPHOSPHOHYDROLASE MESH1"/>
    <property type="match status" value="1"/>
</dbReference>
<gene>
    <name evidence="1" type="ORF">MSPICULIGERA_LOCUS3907</name>
</gene>
<keyword evidence="2" id="KW-1185">Reference proteome</keyword>
<proteinExistence type="predicted"/>
<protein>
    <submittedName>
        <fullName evidence="1">Uncharacterized protein</fullName>
    </submittedName>
</protein>
<dbReference type="SUPFAM" id="SSF109604">
    <property type="entry name" value="HD-domain/PDEase-like"/>
    <property type="match status" value="1"/>
</dbReference>
<dbReference type="AlphaFoldDB" id="A0AA36FWW5"/>
<dbReference type="PANTHER" id="PTHR46246">
    <property type="entry name" value="GUANOSINE-3',5'-BIS(DIPHOSPHATE) 3'-PYROPHOSPHOHYDROLASE MESH1"/>
    <property type="match status" value="1"/>
</dbReference>
<evidence type="ECO:0000313" key="1">
    <source>
        <dbReference type="EMBL" id="CAJ0565255.1"/>
    </source>
</evidence>
<feature type="non-terminal residue" evidence="1">
    <location>
        <position position="1"/>
    </location>
</feature>
<dbReference type="Gene3D" id="1.10.3210.10">
    <property type="entry name" value="Hypothetical protein af1432"/>
    <property type="match status" value="2"/>
</dbReference>
<reference evidence="1" key="1">
    <citation type="submission" date="2023-06" db="EMBL/GenBank/DDBJ databases">
        <authorList>
            <person name="Delattre M."/>
        </authorList>
    </citation>
    <scope>NUCLEOTIDE SEQUENCE</scope>
    <source>
        <strain evidence="1">AF72</strain>
    </source>
</reference>
<accession>A0AA36FWW5</accession>
<name>A0AA36FWW5_9BILA</name>